<dbReference type="GeneID" id="17270590"/>
<dbReference type="PANTHER" id="PTHR12925">
    <property type="entry name" value="HIKESHI FAMILY MEMBER"/>
    <property type="match status" value="1"/>
</dbReference>
<dbReference type="RefSeq" id="XP_005792969.1">
    <property type="nucleotide sequence ID" value="XM_005792912.1"/>
</dbReference>
<dbReference type="KEGG" id="ehx:EMIHUDRAFT_238005"/>
<dbReference type="InterPro" id="IPR008493">
    <property type="entry name" value="Hikeshi-like_N"/>
</dbReference>
<protein>
    <recommendedName>
        <fullName evidence="1">Hikeshi-like N-terminal domain-containing protein</fullName>
    </recommendedName>
</protein>
<evidence type="ECO:0000259" key="1">
    <source>
        <dbReference type="Pfam" id="PF05603"/>
    </source>
</evidence>
<name>A0A0D3JNG0_EMIH1</name>
<evidence type="ECO:0000313" key="2">
    <source>
        <dbReference type="EnsemblProtists" id="EOD25045"/>
    </source>
</evidence>
<dbReference type="RefSeq" id="XP_005777474.1">
    <property type="nucleotide sequence ID" value="XM_005777417.1"/>
</dbReference>
<keyword evidence="3" id="KW-1185">Reference proteome</keyword>
<dbReference type="STRING" id="2903.R1EED9"/>
<dbReference type="OMA" id="GCHIASP"/>
<sequence length="183" mass="19974">MSFHCIVPGHPPVSANAFKQVASNRWIVTLECQEAINEVVAFVTEPLEPSTALGCHIASPPFEESSWHYLGAITAQAPSVVFKTRLVWTARDALPTCVQFGIELQPTAQLAARPAEMVSVEVLEAGRRIGKDLYEYVASFAAPGGGVPPPGYIVLRGDVFERWLARFNDKCARSGLDWLYNSG</sequence>
<dbReference type="EnsemblProtists" id="EOD40540">
    <property type="protein sequence ID" value="EOD40540"/>
    <property type="gene ID" value="EMIHUDRAFT_222639"/>
</dbReference>
<dbReference type="KEGG" id="ehx:EMIHUDRAFT_222639"/>
<organism evidence="2 3">
    <name type="scientific">Emiliania huxleyi (strain CCMP1516)</name>
    <dbReference type="NCBI Taxonomy" id="280463"/>
    <lineage>
        <taxon>Eukaryota</taxon>
        <taxon>Haptista</taxon>
        <taxon>Haptophyta</taxon>
        <taxon>Prymnesiophyceae</taxon>
        <taxon>Isochrysidales</taxon>
        <taxon>Noelaerhabdaceae</taxon>
        <taxon>Emiliania</taxon>
    </lineage>
</organism>
<dbReference type="Proteomes" id="UP000013827">
    <property type="component" value="Unassembled WGS sequence"/>
</dbReference>
<dbReference type="PANTHER" id="PTHR12925:SF0">
    <property type="entry name" value="PROTEIN HIKESHI"/>
    <property type="match status" value="1"/>
</dbReference>
<dbReference type="GO" id="GO:0005634">
    <property type="term" value="C:nucleus"/>
    <property type="evidence" value="ECO:0007669"/>
    <property type="project" value="TreeGrafter"/>
</dbReference>
<dbReference type="Pfam" id="PF05603">
    <property type="entry name" value="Hikeshi-like_N"/>
    <property type="match status" value="1"/>
</dbReference>
<dbReference type="GO" id="GO:0006606">
    <property type="term" value="P:protein import into nucleus"/>
    <property type="evidence" value="ECO:0007669"/>
    <property type="project" value="TreeGrafter"/>
</dbReference>
<dbReference type="PaxDb" id="2903-EOD25045"/>
<proteinExistence type="predicted"/>
<accession>A0A0D3JNG0</accession>
<dbReference type="InterPro" id="IPR031318">
    <property type="entry name" value="OPI10"/>
</dbReference>
<feature type="domain" description="Hikeshi-like N-terminal" evidence="1">
    <location>
        <begin position="16"/>
        <end position="85"/>
    </location>
</feature>
<dbReference type="EnsemblProtists" id="EOD25045">
    <property type="protein sequence ID" value="EOD25045"/>
    <property type="gene ID" value="EMIHUDRAFT_238005"/>
</dbReference>
<dbReference type="GO" id="GO:0061608">
    <property type="term" value="F:nuclear import signal receptor activity"/>
    <property type="evidence" value="ECO:0007669"/>
    <property type="project" value="TreeGrafter"/>
</dbReference>
<reference evidence="2" key="2">
    <citation type="submission" date="2024-10" db="UniProtKB">
        <authorList>
            <consortium name="EnsemblProtists"/>
        </authorList>
    </citation>
    <scope>IDENTIFICATION</scope>
</reference>
<dbReference type="HOGENOM" id="CLU_1477707_0_0_1"/>
<dbReference type="GO" id="GO:0005829">
    <property type="term" value="C:cytosol"/>
    <property type="evidence" value="ECO:0007669"/>
    <property type="project" value="TreeGrafter"/>
</dbReference>
<evidence type="ECO:0000313" key="3">
    <source>
        <dbReference type="Proteomes" id="UP000013827"/>
    </source>
</evidence>
<dbReference type="GeneID" id="17285811"/>
<dbReference type="AlphaFoldDB" id="A0A0D3JNG0"/>
<reference evidence="3" key="1">
    <citation type="journal article" date="2013" name="Nature">
        <title>Pan genome of the phytoplankton Emiliania underpins its global distribution.</title>
        <authorList>
            <person name="Read B.A."/>
            <person name="Kegel J."/>
            <person name="Klute M.J."/>
            <person name="Kuo A."/>
            <person name="Lefebvre S.C."/>
            <person name="Maumus F."/>
            <person name="Mayer C."/>
            <person name="Miller J."/>
            <person name="Monier A."/>
            <person name="Salamov A."/>
            <person name="Young J."/>
            <person name="Aguilar M."/>
            <person name="Claverie J.M."/>
            <person name="Frickenhaus S."/>
            <person name="Gonzalez K."/>
            <person name="Herman E.K."/>
            <person name="Lin Y.C."/>
            <person name="Napier J."/>
            <person name="Ogata H."/>
            <person name="Sarno A.F."/>
            <person name="Shmutz J."/>
            <person name="Schroeder D."/>
            <person name="de Vargas C."/>
            <person name="Verret F."/>
            <person name="von Dassow P."/>
            <person name="Valentin K."/>
            <person name="Van de Peer Y."/>
            <person name="Wheeler G."/>
            <person name="Dacks J.B."/>
            <person name="Delwiche C.F."/>
            <person name="Dyhrman S.T."/>
            <person name="Glockner G."/>
            <person name="John U."/>
            <person name="Richards T."/>
            <person name="Worden A.Z."/>
            <person name="Zhang X."/>
            <person name="Grigoriev I.V."/>
            <person name="Allen A.E."/>
            <person name="Bidle K."/>
            <person name="Borodovsky M."/>
            <person name="Bowler C."/>
            <person name="Brownlee C."/>
            <person name="Cock J.M."/>
            <person name="Elias M."/>
            <person name="Gladyshev V.N."/>
            <person name="Groth M."/>
            <person name="Guda C."/>
            <person name="Hadaegh A."/>
            <person name="Iglesias-Rodriguez M.D."/>
            <person name="Jenkins J."/>
            <person name="Jones B.M."/>
            <person name="Lawson T."/>
            <person name="Leese F."/>
            <person name="Lindquist E."/>
            <person name="Lobanov A."/>
            <person name="Lomsadze A."/>
            <person name="Malik S.B."/>
            <person name="Marsh M.E."/>
            <person name="Mackinder L."/>
            <person name="Mock T."/>
            <person name="Mueller-Roeber B."/>
            <person name="Pagarete A."/>
            <person name="Parker M."/>
            <person name="Probert I."/>
            <person name="Quesneville H."/>
            <person name="Raines C."/>
            <person name="Rensing S.A."/>
            <person name="Riano-Pachon D.M."/>
            <person name="Richier S."/>
            <person name="Rokitta S."/>
            <person name="Shiraiwa Y."/>
            <person name="Soanes D.M."/>
            <person name="van der Giezen M."/>
            <person name="Wahlund T.M."/>
            <person name="Williams B."/>
            <person name="Wilson W."/>
            <person name="Wolfe G."/>
            <person name="Wurch L.L."/>
        </authorList>
    </citation>
    <scope>NUCLEOTIDE SEQUENCE</scope>
</reference>